<keyword evidence="3" id="KW-0540">Nuclease</keyword>
<evidence type="ECO:0000256" key="3">
    <source>
        <dbReference type="ARBA" id="ARBA00022722"/>
    </source>
</evidence>
<keyword evidence="6" id="KW-0460">Magnesium</keyword>
<accession>A0ABW3H302</accession>
<dbReference type="PANTHER" id="PTHR33653:SF1">
    <property type="entry name" value="RIBONUCLEASE VAPC2"/>
    <property type="match status" value="1"/>
</dbReference>
<dbReference type="SUPFAM" id="SSF88723">
    <property type="entry name" value="PIN domain-like"/>
    <property type="match status" value="1"/>
</dbReference>
<comment type="similarity">
    <text evidence="7">Belongs to the PINc/VapC protein family.</text>
</comment>
<sequence>MTIALLGTDMCLYALAGSHPRLRERLEDREPGSVAISAVTLAEIALGSANGKAPPVEVLDAFVEQIILLDFDGAAAWAYASLPFRRGRFDRLLGAHALSLGAVLVTDNERDFADIPGLQIENWTL</sequence>
<comment type="caution">
    <text evidence="9">The sequence shown here is derived from an EMBL/GenBank/DDBJ whole genome shotgun (WGS) entry which is preliminary data.</text>
</comment>
<keyword evidence="2" id="KW-1277">Toxin-antitoxin system</keyword>
<dbReference type="InterPro" id="IPR002716">
    <property type="entry name" value="PIN_dom"/>
</dbReference>
<dbReference type="Pfam" id="PF01850">
    <property type="entry name" value="PIN"/>
    <property type="match status" value="1"/>
</dbReference>
<dbReference type="InterPro" id="IPR050556">
    <property type="entry name" value="Type_II_TA_system_RNase"/>
</dbReference>
<dbReference type="PANTHER" id="PTHR33653">
    <property type="entry name" value="RIBONUCLEASE VAPC2"/>
    <property type="match status" value="1"/>
</dbReference>
<organism evidence="9 10">
    <name type="scientific">Sphingomonas canadensis</name>
    <dbReference type="NCBI Taxonomy" id="1219257"/>
    <lineage>
        <taxon>Bacteria</taxon>
        <taxon>Pseudomonadati</taxon>
        <taxon>Pseudomonadota</taxon>
        <taxon>Alphaproteobacteria</taxon>
        <taxon>Sphingomonadales</taxon>
        <taxon>Sphingomonadaceae</taxon>
        <taxon>Sphingomonas</taxon>
    </lineage>
</organism>
<keyword evidence="4" id="KW-0479">Metal-binding</keyword>
<evidence type="ECO:0000256" key="2">
    <source>
        <dbReference type="ARBA" id="ARBA00022649"/>
    </source>
</evidence>
<dbReference type="EMBL" id="JBHTJG010000002">
    <property type="protein sequence ID" value="MFD0945851.1"/>
    <property type="molecule type" value="Genomic_DNA"/>
</dbReference>
<evidence type="ECO:0000256" key="6">
    <source>
        <dbReference type="ARBA" id="ARBA00022842"/>
    </source>
</evidence>
<dbReference type="RefSeq" id="WP_264943347.1">
    <property type="nucleotide sequence ID" value="NZ_JAPDRA010000002.1"/>
</dbReference>
<protein>
    <submittedName>
        <fullName evidence="9">Type II toxin-antitoxin system VapC family toxin</fullName>
    </submittedName>
</protein>
<evidence type="ECO:0000256" key="7">
    <source>
        <dbReference type="ARBA" id="ARBA00038093"/>
    </source>
</evidence>
<dbReference type="Proteomes" id="UP001596977">
    <property type="component" value="Unassembled WGS sequence"/>
</dbReference>
<gene>
    <name evidence="9" type="ORF">ACFQ1E_05825</name>
</gene>
<dbReference type="Gene3D" id="3.40.50.1010">
    <property type="entry name" value="5'-nuclease"/>
    <property type="match status" value="1"/>
</dbReference>
<dbReference type="InterPro" id="IPR029060">
    <property type="entry name" value="PIN-like_dom_sf"/>
</dbReference>
<proteinExistence type="inferred from homology"/>
<keyword evidence="5" id="KW-0378">Hydrolase</keyword>
<feature type="domain" description="PIN" evidence="8">
    <location>
        <begin position="11"/>
        <end position="116"/>
    </location>
</feature>
<evidence type="ECO:0000256" key="1">
    <source>
        <dbReference type="ARBA" id="ARBA00001946"/>
    </source>
</evidence>
<reference evidence="10" key="1">
    <citation type="journal article" date="2019" name="Int. J. Syst. Evol. Microbiol.">
        <title>The Global Catalogue of Microorganisms (GCM) 10K type strain sequencing project: providing services to taxonomists for standard genome sequencing and annotation.</title>
        <authorList>
            <consortium name="The Broad Institute Genomics Platform"/>
            <consortium name="The Broad Institute Genome Sequencing Center for Infectious Disease"/>
            <person name="Wu L."/>
            <person name="Ma J."/>
        </authorList>
    </citation>
    <scope>NUCLEOTIDE SEQUENCE [LARGE SCALE GENOMIC DNA]</scope>
    <source>
        <strain evidence="10">CCUG 62982</strain>
    </source>
</reference>
<evidence type="ECO:0000313" key="10">
    <source>
        <dbReference type="Proteomes" id="UP001596977"/>
    </source>
</evidence>
<evidence type="ECO:0000313" key="9">
    <source>
        <dbReference type="EMBL" id="MFD0945851.1"/>
    </source>
</evidence>
<comment type="cofactor">
    <cofactor evidence="1">
        <name>Mg(2+)</name>
        <dbReference type="ChEBI" id="CHEBI:18420"/>
    </cofactor>
</comment>
<name>A0ABW3H302_9SPHN</name>
<dbReference type="CDD" id="cd18736">
    <property type="entry name" value="PIN_CcVapC1-like"/>
    <property type="match status" value="1"/>
</dbReference>
<evidence type="ECO:0000256" key="5">
    <source>
        <dbReference type="ARBA" id="ARBA00022801"/>
    </source>
</evidence>
<evidence type="ECO:0000256" key="4">
    <source>
        <dbReference type="ARBA" id="ARBA00022723"/>
    </source>
</evidence>
<evidence type="ECO:0000259" key="8">
    <source>
        <dbReference type="Pfam" id="PF01850"/>
    </source>
</evidence>
<keyword evidence="10" id="KW-1185">Reference proteome</keyword>